<dbReference type="AlphaFoldDB" id="A0AAV7K462"/>
<name>A0AAV7K462_9METZ</name>
<proteinExistence type="predicted"/>
<dbReference type="EMBL" id="JAKMXF010000166">
    <property type="protein sequence ID" value="KAI6656022.1"/>
    <property type="molecule type" value="Genomic_DNA"/>
</dbReference>
<keyword evidence="1" id="KW-0175">Coiled coil</keyword>
<comment type="caution">
    <text evidence="2">The sequence shown here is derived from an EMBL/GenBank/DDBJ whole genome shotgun (WGS) entry which is preliminary data.</text>
</comment>
<dbReference type="Proteomes" id="UP001165289">
    <property type="component" value="Unassembled WGS sequence"/>
</dbReference>
<evidence type="ECO:0000313" key="2">
    <source>
        <dbReference type="EMBL" id="KAI6656022.1"/>
    </source>
</evidence>
<keyword evidence="3" id="KW-1185">Reference proteome</keyword>
<feature type="coiled-coil region" evidence="1">
    <location>
        <begin position="48"/>
        <end position="75"/>
    </location>
</feature>
<evidence type="ECO:0000256" key="1">
    <source>
        <dbReference type="SAM" id="Coils"/>
    </source>
</evidence>
<protein>
    <submittedName>
        <fullName evidence="2">Uncharacterized protein</fullName>
    </submittedName>
</protein>
<gene>
    <name evidence="2" type="ORF">LOD99_1756</name>
</gene>
<sequence length="110" mass="12931">MAERYAIALQVVDPIETHINHTIDGLIELLNVRRVQLLEQIRNTPEEKRATEIDRHELIDQLNEAQAQLQETLTENPLQSMRERIVQEMEDKMRDLRNNIPVDPIKQILS</sequence>
<evidence type="ECO:0000313" key="3">
    <source>
        <dbReference type="Proteomes" id="UP001165289"/>
    </source>
</evidence>
<accession>A0AAV7K462</accession>
<organism evidence="2 3">
    <name type="scientific">Oopsacas minuta</name>
    <dbReference type="NCBI Taxonomy" id="111878"/>
    <lineage>
        <taxon>Eukaryota</taxon>
        <taxon>Metazoa</taxon>
        <taxon>Porifera</taxon>
        <taxon>Hexactinellida</taxon>
        <taxon>Hexasterophora</taxon>
        <taxon>Lyssacinosida</taxon>
        <taxon>Leucopsacidae</taxon>
        <taxon>Oopsacas</taxon>
    </lineage>
</organism>
<reference evidence="2 3" key="1">
    <citation type="journal article" date="2023" name="BMC Biol.">
        <title>The compact genome of the sponge Oopsacas minuta (Hexactinellida) is lacking key metazoan core genes.</title>
        <authorList>
            <person name="Santini S."/>
            <person name="Schenkelaars Q."/>
            <person name="Jourda C."/>
            <person name="Duchesne M."/>
            <person name="Belahbib H."/>
            <person name="Rocher C."/>
            <person name="Selva M."/>
            <person name="Riesgo A."/>
            <person name="Vervoort M."/>
            <person name="Leys S.P."/>
            <person name="Kodjabachian L."/>
            <person name="Le Bivic A."/>
            <person name="Borchiellini C."/>
            <person name="Claverie J.M."/>
            <person name="Renard E."/>
        </authorList>
    </citation>
    <scope>NUCLEOTIDE SEQUENCE [LARGE SCALE GENOMIC DNA]</scope>
    <source>
        <strain evidence="2">SPO-2</strain>
    </source>
</reference>